<evidence type="ECO:0000256" key="2">
    <source>
        <dbReference type="SAM" id="Phobius"/>
    </source>
</evidence>
<feature type="transmembrane region" description="Helical" evidence="2">
    <location>
        <begin position="347"/>
        <end position="368"/>
    </location>
</feature>
<dbReference type="Proteomes" id="UP001500979">
    <property type="component" value="Unassembled WGS sequence"/>
</dbReference>
<feature type="transmembrane region" description="Helical" evidence="2">
    <location>
        <begin position="380"/>
        <end position="401"/>
    </location>
</feature>
<feature type="transmembrane region" description="Helical" evidence="2">
    <location>
        <begin position="240"/>
        <end position="262"/>
    </location>
</feature>
<protein>
    <recommendedName>
        <fullName evidence="5">Glycosyltransferase RgtA/B/C/D-like domain-containing protein</fullName>
    </recommendedName>
</protein>
<keyword evidence="4" id="KW-1185">Reference proteome</keyword>
<feature type="transmembrane region" description="Helical" evidence="2">
    <location>
        <begin position="145"/>
        <end position="167"/>
    </location>
</feature>
<dbReference type="RefSeq" id="WP_344685659.1">
    <property type="nucleotide sequence ID" value="NZ_BAAAUX010000032.1"/>
</dbReference>
<feature type="transmembrane region" description="Helical" evidence="2">
    <location>
        <begin position="117"/>
        <end position="138"/>
    </location>
</feature>
<keyword evidence="2" id="KW-0812">Transmembrane</keyword>
<dbReference type="EMBL" id="BAAAUX010000032">
    <property type="protein sequence ID" value="GAA2817375.1"/>
    <property type="molecule type" value="Genomic_DNA"/>
</dbReference>
<gene>
    <name evidence="3" type="ORF">GCM10010470_60960</name>
</gene>
<reference evidence="3 4" key="1">
    <citation type="journal article" date="2019" name="Int. J. Syst. Evol. Microbiol.">
        <title>The Global Catalogue of Microorganisms (GCM) 10K type strain sequencing project: providing services to taxonomists for standard genome sequencing and annotation.</title>
        <authorList>
            <consortium name="The Broad Institute Genomics Platform"/>
            <consortium name="The Broad Institute Genome Sequencing Center for Infectious Disease"/>
            <person name="Wu L."/>
            <person name="Ma J."/>
        </authorList>
    </citation>
    <scope>NUCLEOTIDE SEQUENCE [LARGE SCALE GENOMIC DNA]</scope>
    <source>
        <strain evidence="3 4">JCM 9383</strain>
    </source>
</reference>
<feature type="transmembrane region" description="Helical" evidence="2">
    <location>
        <begin position="323"/>
        <end position="341"/>
    </location>
</feature>
<comment type="caution">
    <text evidence="3">The sequence shown here is derived from an EMBL/GenBank/DDBJ whole genome shotgun (WGS) entry which is preliminary data.</text>
</comment>
<accession>A0ABN3VMC9</accession>
<evidence type="ECO:0000256" key="1">
    <source>
        <dbReference type="SAM" id="MobiDB-lite"/>
    </source>
</evidence>
<organism evidence="3 4">
    <name type="scientific">Saccharopolyspora taberi</name>
    <dbReference type="NCBI Taxonomy" id="60895"/>
    <lineage>
        <taxon>Bacteria</taxon>
        <taxon>Bacillati</taxon>
        <taxon>Actinomycetota</taxon>
        <taxon>Actinomycetes</taxon>
        <taxon>Pseudonocardiales</taxon>
        <taxon>Pseudonocardiaceae</taxon>
        <taxon>Saccharopolyspora</taxon>
    </lineage>
</organism>
<feature type="transmembrane region" description="Helical" evidence="2">
    <location>
        <begin position="294"/>
        <end position="314"/>
    </location>
</feature>
<feature type="transmembrane region" description="Helical" evidence="2">
    <location>
        <begin position="173"/>
        <end position="191"/>
    </location>
</feature>
<feature type="region of interest" description="Disordered" evidence="1">
    <location>
        <begin position="1"/>
        <end position="26"/>
    </location>
</feature>
<feature type="transmembrane region" description="Helical" evidence="2">
    <location>
        <begin position="31"/>
        <end position="49"/>
    </location>
</feature>
<proteinExistence type="predicted"/>
<sequence length="579" mass="62160">MTATTAVSALPVETQEEQPQAETARRRTRPWSWLSVLGGTAAIGAHGSLYGNWFVDDAAITFAYSRSIAEGLGPVVQPGADPVEGFSNPTWTVLLAVGRLLGLFDHGSLFGVPDYVLFPKGLALLCVAAMLTVCHGVARRVTSRAWLVTLVVGGLLAVIPSFVIWVFSGLENSLYALVIVGLAAVLFHASMDDRLPASKVAAVAGLLAATAALTRPEGLIYAGAYPLAVLIHLRRHTLGASVRGVVVSVLAFAVPVGAYFTWRYLEFGRLLSNPSVAKAQGIPEVADLMRSAELVGYAGPLAVLALAVVLGMALGRSTTWRRGLASLLVPLMLAVIAFAVLKPDWMAQYRFATPIWALGALVAVLSAVEVFRNGQRRGRVVLAAGLVMSVVPSVYVFGIHARAFNSVPNISMCYVADRLGRVPNAYADIIGATEASILLPDLGGSALTSRLHLVDLGGLVEPRIADFMKNEDMAGMRDWVFEEVRPTFIHSRSVWGDTGISADPRMRDYVQIYRYELPGAPAGDWVRRDAVPDEEALRKLREYADTVVAEVDHKDVTNVWPSRTCGPTLRPGQTEVGQV</sequence>
<keyword evidence="2" id="KW-1133">Transmembrane helix</keyword>
<keyword evidence="2" id="KW-0472">Membrane</keyword>
<evidence type="ECO:0000313" key="3">
    <source>
        <dbReference type="EMBL" id="GAA2817375.1"/>
    </source>
</evidence>
<evidence type="ECO:0000313" key="4">
    <source>
        <dbReference type="Proteomes" id="UP001500979"/>
    </source>
</evidence>
<name>A0ABN3VMC9_9PSEU</name>
<evidence type="ECO:0008006" key="5">
    <source>
        <dbReference type="Google" id="ProtNLM"/>
    </source>
</evidence>